<dbReference type="InterPro" id="IPR023867">
    <property type="entry name" value="Sulphatase_maturase_rSAM"/>
</dbReference>
<dbReference type="InterPro" id="IPR007197">
    <property type="entry name" value="rSAM"/>
</dbReference>
<dbReference type="SFLD" id="SFLDS00029">
    <property type="entry name" value="Radical_SAM"/>
    <property type="match status" value="1"/>
</dbReference>
<keyword evidence="9" id="KW-1185">Reference proteome</keyword>
<dbReference type="CDD" id="cd01335">
    <property type="entry name" value="Radical_SAM"/>
    <property type="match status" value="1"/>
</dbReference>
<dbReference type="InterPro" id="IPR013785">
    <property type="entry name" value="Aldolase_TIM"/>
</dbReference>
<comment type="caution">
    <text evidence="8">The sequence shown here is derived from an EMBL/GenBank/DDBJ whole genome shotgun (WGS) entry which is preliminary data.</text>
</comment>
<name>A0A6L6HPR6_9RHOB</name>
<evidence type="ECO:0000256" key="3">
    <source>
        <dbReference type="ARBA" id="ARBA00022723"/>
    </source>
</evidence>
<gene>
    <name evidence="8" type="ORF">GIY56_12560</name>
</gene>
<dbReference type="Pfam" id="PF04055">
    <property type="entry name" value="Radical_SAM"/>
    <property type="match status" value="1"/>
</dbReference>
<organism evidence="8 9">
    <name type="scientific">Paracoccus lichenicola</name>
    <dbReference type="NCBI Taxonomy" id="2665644"/>
    <lineage>
        <taxon>Bacteria</taxon>
        <taxon>Pseudomonadati</taxon>
        <taxon>Pseudomonadota</taxon>
        <taxon>Alphaproteobacteria</taxon>
        <taxon>Rhodobacterales</taxon>
        <taxon>Paracoccaceae</taxon>
        <taxon>Paracoccus</taxon>
    </lineage>
</organism>
<protein>
    <submittedName>
        <fullName evidence="8">SPASM domain-containing protein</fullName>
    </submittedName>
</protein>
<evidence type="ECO:0000313" key="9">
    <source>
        <dbReference type="Proteomes" id="UP000481417"/>
    </source>
</evidence>
<dbReference type="NCBIfam" id="TIGR04085">
    <property type="entry name" value="rSAM_more_4Fe4S"/>
    <property type="match status" value="1"/>
</dbReference>
<reference evidence="8 9" key="1">
    <citation type="submission" date="2019-11" db="EMBL/GenBank/DDBJ databases">
        <authorList>
            <person name="Lang L."/>
        </authorList>
    </citation>
    <scope>NUCLEOTIDE SEQUENCE [LARGE SCALE GENOMIC DNA]</scope>
    <source>
        <strain evidence="8 9">YIM 132242</strain>
    </source>
</reference>
<dbReference type="UniPathway" id="UPA00782"/>
<dbReference type="Gene3D" id="3.20.20.70">
    <property type="entry name" value="Aldolase class I"/>
    <property type="match status" value="1"/>
</dbReference>
<dbReference type="Proteomes" id="UP000481417">
    <property type="component" value="Unassembled WGS sequence"/>
</dbReference>
<comment type="cofactor">
    <cofactor evidence="1">
        <name>[4Fe-4S] cluster</name>
        <dbReference type="ChEBI" id="CHEBI:49883"/>
    </cofactor>
</comment>
<evidence type="ECO:0000256" key="1">
    <source>
        <dbReference type="ARBA" id="ARBA00001966"/>
    </source>
</evidence>
<evidence type="ECO:0000259" key="7">
    <source>
        <dbReference type="PROSITE" id="PS51918"/>
    </source>
</evidence>
<evidence type="ECO:0000256" key="6">
    <source>
        <dbReference type="ARBA" id="ARBA00023601"/>
    </source>
</evidence>
<dbReference type="PROSITE" id="PS51918">
    <property type="entry name" value="RADICAL_SAM"/>
    <property type="match status" value="1"/>
</dbReference>
<dbReference type="AlphaFoldDB" id="A0A6L6HPR6"/>
<keyword evidence="2" id="KW-0949">S-adenosyl-L-methionine</keyword>
<dbReference type="EMBL" id="WMBT01000007">
    <property type="protein sequence ID" value="MTE01126.1"/>
    <property type="molecule type" value="Genomic_DNA"/>
</dbReference>
<dbReference type="SUPFAM" id="SSF102114">
    <property type="entry name" value="Radical SAM enzymes"/>
    <property type="match status" value="1"/>
</dbReference>
<dbReference type="InterPro" id="IPR023885">
    <property type="entry name" value="4Fe4S-binding_SPASM_dom"/>
</dbReference>
<dbReference type="InterPro" id="IPR058240">
    <property type="entry name" value="rSAM_sf"/>
</dbReference>
<dbReference type="GO" id="GO:0016491">
    <property type="term" value="F:oxidoreductase activity"/>
    <property type="evidence" value="ECO:0007669"/>
    <property type="project" value="InterPro"/>
</dbReference>
<dbReference type="PANTHER" id="PTHR43273">
    <property type="entry name" value="ANAEROBIC SULFATASE-MATURATING ENZYME HOMOLOG ASLB-RELATED"/>
    <property type="match status" value="1"/>
</dbReference>
<keyword evidence="4" id="KW-0408">Iron</keyword>
<evidence type="ECO:0000256" key="5">
    <source>
        <dbReference type="ARBA" id="ARBA00023014"/>
    </source>
</evidence>
<proteinExistence type="inferred from homology"/>
<keyword evidence="3" id="KW-0479">Metal-binding</keyword>
<sequence>MQKLSRYVIASPVFAEGRENRHVLFSTRTGQMFEVPQAIWAVLREGGFDKLNSDVLAQLSQAEILVPESEAELSTMLDRNRDGIRVNPHLNYVIQPTAHCQLGCGYCGQTHERTNLSRANEADILRDVQARLDRGPFTELNLCWFGAEPLSGIQQMRSLTPRLRALCEERGVEYRASIITNGLAMSKKIGSELVGPLGVVSVTVSLDGTAPHHDRRRHTKSGKPTFDRILANLVQLVGTAGDAPIEIKVRCNVDRENASDVLPLLRRLRDEGLAQAIQFYTAPIHSWGNDAQRRSLEPDDYAAQELSWFVEMKRMGFSVPLVPKRQPVVCLAVQPDAALVDAHGTLFNCTEVSYVPSYSTPNRFAIGDLVTGERQAEVRDILGSFNDQVEAGAFGCSHCPLLPVCGGACPKEWIEGRAPCPSSKRNMAERLLLAAAFERIDRAAADPALPEMA</sequence>
<evidence type="ECO:0000256" key="2">
    <source>
        <dbReference type="ARBA" id="ARBA00022691"/>
    </source>
</evidence>
<evidence type="ECO:0000313" key="8">
    <source>
        <dbReference type="EMBL" id="MTE01126.1"/>
    </source>
</evidence>
<keyword evidence="5" id="KW-0411">Iron-sulfur</keyword>
<accession>A0A6L6HPR6</accession>
<feature type="domain" description="Radical SAM core" evidence="7">
    <location>
        <begin position="84"/>
        <end position="320"/>
    </location>
</feature>
<dbReference type="SFLD" id="SFLDG01067">
    <property type="entry name" value="SPASM/twitch_domain_containing"/>
    <property type="match status" value="1"/>
</dbReference>
<evidence type="ECO:0000256" key="4">
    <source>
        <dbReference type="ARBA" id="ARBA00023004"/>
    </source>
</evidence>
<dbReference type="GO" id="GO:0046872">
    <property type="term" value="F:metal ion binding"/>
    <property type="evidence" value="ECO:0007669"/>
    <property type="project" value="UniProtKB-KW"/>
</dbReference>
<dbReference type="PANTHER" id="PTHR43273:SF3">
    <property type="entry name" value="ANAEROBIC SULFATASE-MATURATING ENZYME HOMOLOG ASLB-RELATED"/>
    <property type="match status" value="1"/>
</dbReference>
<dbReference type="GO" id="GO:0051536">
    <property type="term" value="F:iron-sulfur cluster binding"/>
    <property type="evidence" value="ECO:0007669"/>
    <property type="project" value="UniProtKB-KW"/>
</dbReference>
<comment type="similarity">
    <text evidence="6">Belongs to the radical SAM superfamily. Anaerobic sulfatase-maturating enzyme family.</text>
</comment>